<keyword evidence="5" id="KW-0326">Glycosidase</keyword>
<keyword evidence="1 5" id="KW-0378">Hydrolase</keyword>
<dbReference type="InterPro" id="IPR052369">
    <property type="entry name" value="UG_Glycosaminoglycan_Hydrolase"/>
</dbReference>
<dbReference type="AlphaFoldDB" id="A0A1B7K2E0"/>
<feature type="binding site" evidence="4">
    <location>
        <position position="235"/>
    </location>
    <ligand>
        <name>substrate</name>
    </ligand>
</feature>
<accession>A0A1B7K2E0</accession>
<dbReference type="GO" id="GO:0000272">
    <property type="term" value="P:polysaccharide catabolic process"/>
    <property type="evidence" value="ECO:0007669"/>
    <property type="project" value="TreeGrafter"/>
</dbReference>
<dbReference type="EMBL" id="LXEU01000038">
    <property type="protein sequence ID" value="OAT54316.1"/>
    <property type="molecule type" value="Genomic_DNA"/>
</dbReference>
<protein>
    <submittedName>
        <fullName evidence="5">Unsaturated glucuronyl hydrolase</fullName>
        <ecNumber evidence="5">3.2.1.-</ecNumber>
    </submittedName>
</protein>
<dbReference type="SUPFAM" id="SSF48208">
    <property type="entry name" value="Six-hairpin glycosidases"/>
    <property type="match status" value="1"/>
</dbReference>
<dbReference type="PANTHER" id="PTHR36845">
    <property type="entry name" value="HYDROLASE, PUTATIVE (AFU_ORTHOLOGUE AFUA_7G05090)-RELATED"/>
    <property type="match status" value="1"/>
</dbReference>
<dbReference type="PANTHER" id="PTHR36845:SF1">
    <property type="entry name" value="HYDROLASE, PUTATIVE (AFU_ORTHOLOGUE AFUA_7G05090)-RELATED"/>
    <property type="match status" value="1"/>
</dbReference>
<keyword evidence="6" id="KW-1185">Reference proteome</keyword>
<feature type="binding site" evidence="4">
    <location>
        <position position="114"/>
    </location>
    <ligand>
        <name>substrate</name>
    </ligand>
</feature>
<dbReference type="RefSeq" id="WP_064544100.1">
    <property type="nucleotide sequence ID" value="NZ_LXEU01000038.1"/>
</dbReference>
<feature type="binding site" evidence="4">
    <location>
        <position position="175"/>
    </location>
    <ligand>
        <name>substrate</name>
    </ligand>
</feature>
<evidence type="ECO:0000256" key="2">
    <source>
        <dbReference type="ARBA" id="ARBA00038358"/>
    </source>
</evidence>
<evidence type="ECO:0000256" key="4">
    <source>
        <dbReference type="PIRSR" id="PIRSR610905-2"/>
    </source>
</evidence>
<evidence type="ECO:0000256" key="3">
    <source>
        <dbReference type="PIRSR" id="PIRSR610905-1"/>
    </source>
</evidence>
<gene>
    <name evidence="5" type="ORF">M989_01605</name>
</gene>
<dbReference type="InterPro" id="IPR012341">
    <property type="entry name" value="6hp_glycosidase-like_sf"/>
</dbReference>
<feature type="binding site" evidence="4">
    <location>
        <position position="233"/>
    </location>
    <ligand>
        <name>substrate</name>
    </ligand>
</feature>
<feature type="active site" description="Nucleophile" evidence="3">
    <location>
        <position position="114"/>
    </location>
</feature>
<dbReference type="PATRIC" id="fig|1354264.4.peg.1669"/>
<name>A0A1B7K2E0_9ENTR</name>
<dbReference type="InterPro" id="IPR008928">
    <property type="entry name" value="6-hairpin_glycosidase_sf"/>
</dbReference>
<comment type="similarity">
    <text evidence="2">Belongs to the glycosyl hydrolase 88 family.</text>
</comment>
<proteinExistence type="inferred from homology"/>
<evidence type="ECO:0000256" key="1">
    <source>
        <dbReference type="ARBA" id="ARBA00022801"/>
    </source>
</evidence>
<dbReference type="EC" id="3.2.1.-" evidence="5"/>
<comment type="caution">
    <text evidence="5">The sequence shown here is derived from an EMBL/GenBank/DDBJ whole genome shotgun (WGS) entry which is preliminary data.</text>
</comment>
<evidence type="ECO:0000313" key="6">
    <source>
        <dbReference type="Proteomes" id="UP000078386"/>
    </source>
</evidence>
<dbReference type="Pfam" id="PF07470">
    <property type="entry name" value="Glyco_hydro_88"/>
    <property type="match status" value="1"/>
</dbReference>
<feature type="binding site" evidence="4">
    <location>
        <position position="251"/>
    </location>
    <ligand>
        <name>substrate</name>
    </ligand>
</feature>
<dbReference type="Gene3D" id="1.50.10.10">
    <property type="match status" value="1"/>
</dbReference>
<reference evidence="5 6" key="1">
    <citation type="submission" date="2016-04" db="EMBL/GenBank/DDBJ databases">
        <title>ATOL: Assembling a taxonomically balanced genome-scale reconstruction of the evolutionary history of the Enterobacteriaceae.</title>
        <authorList>
            <person name="Plunkett G.III."/>
            <person name="Neeno-Eckwall E.C."/>
            <person name="Glasner J.D."/>
            <person name="Perna N.T."/>
        </authorList>
    </citation>
    <scope>NUCLEOTIDE SEQUENCE [LARGE SCALE GENOMIC DNA]</scope>
    <source>
        <strain evidence="5 6">ATCC 51603</strain>
    </source>
</reference>
<sequence>MTSETISKEPLACQPLQPGEREALGRKIRGIMPDLLKAIESNADYFGQRFPDAACEKGIYPIIDNIEWTTSFWTGQLWLAYEWTGQEQYRTLAEQHIHSFGQRIINRDHTNHHDLGFLYSLSCVAGQRLTGNREAGYIALLAAEALMERYNEKAGIIQAWGELNNPEQQGRMIIDCNMNLPLLYEASRASGDPRYAEAAKQHIERARRYIVREDGSTFHTWYMDVETGAPRFGNTHQGFSDDSCWARGQAWGVYGFLLNYLYTGDERLLELSQTLANYYLNRLPDDLICYWDLALTNPTSERDSSAAAIVACALLELVKHLPATHPDKESYETLALRMIGNMIDGYVNREHKPGQGLLKHSVYYFKGGIGVNECCSWGDYFLMEAITRAVQNWRSYW</sequence>
<feature type="active site" description="Proton donor" evidence="3">
    <location>
        <position position="175"/>
    </location>
</feature>
<dbReference type="InterPro" id="IPR010905">
    <property type="entry name" value="Glyco_hydro_88"/>
</dbReference>
<organism evidence="5 6">
    <name type="scientific">Kluyvera georgiana ATCC 51603</name>
    <dbReference type="NCBI Taxonomy" id="1354264"/>
    <lineage>
        <taxon>Bacteria</taxon>
        <taxon>Pseudomonadati</taxon>
        <taxon>Pseudomonadota</taxon>
        <taxon>Gammaproteobacteria</taxon>
        <taxon>Enterobacterales</taxon>
        <taxon>Enterobacteriaceae</taxon>
        <taxon>Kluyvera</taxon>
    </lineage>
</organism>
<dbReference type="Proteomes" id="UP000078386">
    <property type="component" value="Unassembled WGS sequence"/>
</dbReference>
<dbReference type="GO" id="GO:0052757">
    <property type="term" value="F:chondroitin hydrolase activity"/>
    <property type="evidence" value="ECO:0007669"/>
    <property type="project" value="TreeGrafter"/>
</dbReference>
<feature type="binding site" evidence="4">
    <location>
        <position position="247"/>
    </location>
    <ligand>
        <name>substrate</name>
    </ligand>
</feature>
<evidence type="ECO:0000313" key="5">
    <source>
        <dbReference type="EMBL" id="OAT54316.1"/>
    </source>
</evidence>